<protein>
    <recommendedName>
        <fullName evidence="3">Exocyst complex component EXO84</fullName>
    </recommendedName>
</protein>
<dbReference type="Pfam" id="PF08700">
    <property type="entry name" value="VPS51_Exo84_N"/>
    <property type="match status" value="1"/>
</dbReference>
<evidence type="ECO:0000256" key="7">
    <source>
        <dbReference type="SAM" id="MobiDB-lite"/>
    </source>
</evidence>
<dbReference type="Pfam" id="PF25345">
    <property type="entry name" value="PH_EXO84"/>
    <property type="match status" value="1"/>
</dbReference>
<feature type="compositionally biased region" description="Low complexity" evidence="7">
    <location>
        <begin position="27"/>
        <end position="44"/>
    </location>
</feature>
<dbReference type="PANTHER" id="PTHR21426">
    <property type="entry name" value="EXOCYST COMPLEX COMPONENT 8"/>
    <property type="match status" value="1"/>
</dbReference>
<dbReference type="InterPro" id="IPR042560">
    <property type="entry name" value="Exo84_C_2"/>
</dbReference>
<dbReference type="InterPro" id="IPR016159">
    <property type="entry name" value="Cullin_repeat-like_dom_sf"/>
</dbReference>
<dbReference type="InterPro" id="IPR033961">
    <property type="entry name" value="Exo84"/>
</dbReference>
<evidence type="ECO:0000313" key="9">
    <source>
        <dbReference type="EMBL" id="KLO20158.1"/>
    </source>
</evidence>
<dbReference type="Gene3D" id="1.20.58.1210">
    <property type="entry name" value="Exo84p, N-terminal helical domain"/>
    <property type="match status" value="1"/>
</dbReference>
<name>A0A0H2SEK0_9AGAM</name>
<evidence type="ECO:0000256" key="6">
    <source>
        <dbReference type="ARBA" id="ARBA00022927"/>
    </source>
</evidence>
<dbReference type="GO" id="GO:0030133">
    <property type="term" value="C:transport vesicle"/>
    <property type="evidence" value="ECO:0007669"/>
    <property type="project" value="UniProtKB-SubCell"/>
</dbReference>
<organism evidence="9 10">
    <name type="scientific">Schizopora paradoxa</name>
    <dbReference type="NCBI Taxonomy" id="27342"/>
    <lineage>
        <taxon>Eukaryota</taxon>
        <taxon>Fungi</taxon>
        <taxon>Dikarya</taxon>
        <taxon>Basidiomycota</taxon>
        <taxon>Agaricomycotina</taxon>
        <taxon>Agaricomycetes</taxon>
        <taxon>Hymenochaetales</taxon>
        <taxon>Schizoporaceae</taxon>
        <taxon>Schizopora</taxon>
    </lineage>
</organism>
<dbReference type="EMBL" id="KQ085883">
    <property type="protein sequence ID" value="KLO20158.1"/>
    <property type="molecule type" value="Genomic_DNA"/>
</dbReference>
<feature type="compositionally biased region" description="Pro residues" evidence="7">
    <location>
        <begin position="680"/>
        <end position="689"/>
    </location>
</feature>
<evidence type="ECO:0000259" key="8">
    <source>
        <dbReference type="Pfam" id="PF16528"/>
    </source>
</evidence>
<proteinExistence type="inferred from homology"/>
<dbReference type="InParanoid" id="A0A0H2SEK0"/>
<feature type="region of interest" description="Disordered" evidence="7">
    <location>
        <begin position="1"/>
        <end position="56"/>
    </location>
</feature>
<comment type="subcellular location">
    <subcellularLocation>
        <location evidence="1">Cytoplasmic vesicle</location>
        <location evidence="1">Secretory vesicle</location>
    </subcellularLocation>
</comment>
<accession>A0A0H2SEK0</accession>
<comment type="similarity">
    <text evidence="2">Belongs to the EXO84 family.</text>
</comment>
<keyword evidence="5" id="KW-0268">Exocytosis</keyword>
<keyword evidence="10" id="KW-1185">Reference proteome</keyword>
<feature type="region of interest" description="Disordered" evidence="7">
    <location>
        <begin position="83"/>
        <end position="103"/>
    </location>
</feature>
<dbReference type="SUPFAM" id="SSF74788">
    <property type="entry name" value="Cullin repeat-like"/>
    <property type="match status" value="1"/>
</dbReference>
<evidence type="ECO:0000256" key="3">
    <source>
        <dbReference type="ARBA" id="ARBA00021269"/>
    </source>
</evidence>
<feature type="region of interest" description="Disordered" evidence="7">
    <location>
        <begin position="664"/>
        <end position="715"/>
    </location>
</feature>
<dbReference type="InterPro" id="IPR011993">
    <property type="entry name" value="PH-like_dom_sf"/>
</dbReference>
<dbReference type="GO" id="GO:0015031">
    <property type="term" value="P:protein transport"/>
    <property type="evidence" value="ECO:0007669"/>
    <property type="project" value="UniProtKB-KW"/>
</dbReference>
<evidence type="ECO:0000313" key="10">
    <source>
        <dbReference type="Proteomes" id="UP000053477"/>
    </source>
</evidence>
<keyword evidence="4" id="KW-0813">Transport</keyword>
<dbReference type="STRING" id="27342.A0A0H2SEK0"/>
<dbReference type="Proteomes" id="UP000053477">
    <property type="component" value="Unassembled WGS sequence"/>
</dbReference>
<reference evidence="9 10" key="1">
    <citation type="submission" date="2015-04" db="EMBL/GenBank/DDBJ databases">
        <title>Complete genome sequence of Schizopora paradoxa KUC8140, a cosmopolitan wood degrader in East Asia.</title>
        <authorList>
            <consortium name="DOE Joint Genome Institute"/>
            <person name="Min B."/>
            <person name="Park H."/>
            <person name="Jang Y."/>
            <person name="Kim J.-J."/>
            <person name="Kim K.H."/>
            <person name="Pangilinan J."/>
            <person name="Lipzen A."/>
            <person name="Riley R."/>
            <person name="Grigoriev I.V."/>
            <person name="Spatafora J.W."/>
            <person name="Choi I.-G."/>
        </authorList>
    </citation>
    <scope>NUCLEOTIDE SEQUENCE [LARGE SCALE GENOMIC DNA]</scope>
    <source>
        <strain evidence="9 10">KUC8140</strain>
    </source>
</reference>
<sequence>MKSLRTRPSQGARRQKTTKPPQKLAKAPSGASSGTSSGAKRSISTARKSRVDDKLKKRMSMRYADISGPTFADGNIPAVPTIPLGRYNSGRGGTSTGADDDEGVRDLKDAEEVKEEVRRADLTAMENEEFDPDSFLRSKMASSTEAEIRSLQSSLQGLKDETRTDLQRTVFQNYAEFMVISKEVSTLENDMLDLKQSLSEWKSMPSLLHIDDSASLADRRRTQRSSVADLRVLYASQMQTLHAQIEGSSKFAPATPGRHIVTEMEGISLLNSATYKVEHSVKFVLLDDAVLVARKRARRTADRPGLVAERCWPLNDILVLDTKDSATMTNVFKIRHNKETHVFRTDLVGDKKALLSQFRLVAEELAARRRKEREGEHERRKSMWMGGGDRRSFALDMDMSTLPEWMADMGLKDGIGGAKEKNDKDAIWVTELTDSLTVAIALREWTRAVELVEEGEAKMSTTSLLEPKLSVLRSSLTSSLLHALADESNRKSIVMELTGLLQRLRAGPAARSAFLAARSQLTRKRIRMIRFEGHIKMYISDLATVVFTGIKHTADWFLASFKENDATSSFVEWAKIQIEQFAEMFRKQVFNSDVDKQTIEDCIKITQNSSKKLMQDYGIDFRFLFDALLVPDPSMTSIKLDSISMSMTPASQIKATFSTASAESVLTASTPPTPTSAMFRPPPSPAPPPRSRDRPSSAIGARPLIQQPIKREGMF</sequence>
<dbReference type="Gene3D" id="2.30.29.30">
    <property type="entry name" value="Pleckstrin-homology domain (PH domain)/Phosphotyrosine-binding domain (PTB)"/>
    <property type="match status" value="1"/>
</dbReference>
<dbReference type="Gene3D" id="1.20.58.1220">
    <property type="entry name" value="Exo84p, C-terminal helical domain"/>
    <property type="match status" value="1"/>
</dbReference>
<evidence type="ECO:0000256" key="5">
    <source>
        <dbReference type="ARBA" id="ARBA00022483"/>
    </source>
</evidence>
<dbReference type="InterPro" id="IPR042561">
    <property type="entry name" value="Exo84_C_1"/>
</dbReference>
<dbReference type="InterPro" id="IPR032403">
    <property type="entry name" value="Exo84_C"/>
</dbReference>
<dbReference type="PANTHER" id="PTHR21426:SF12">
    <property type="entry name" value="EXOCYST COMPLEX COMPONENT 8"/>
    <property type="match status" value="1"/>
</dbReference>
<evidence type="ECO:0000256" key="4">
    <source>
        <dbReference type="ARBA" id="ARBA00022448"/>
    </source>
</evidence>
<dbReference type="GO" id="GO:0006887">
    <property type="term" value="P:exocytosis"/>
    <property type="evidence" value="ECO:0007669"/>
    <property type="project" value="UniProtKB-KW"/>
</dbReference>
<dbReference type="OrthoDB" id="642193at2759"/>
<evidence type="ECO:0000256" key="2">
    <source>
        <dbReference type="ARBA" id="ARBA00007210"/>
    </source>
</evidence>
<dbReference type="FunCoup" id="A0A0H2SEK0">
    <property type="interactions" value="26"/>
</dbReference>
<dbReference type="Pfam" id="PF16528">
    <property type="entry name" value="Exo84_C"/>
    <property type="match status" value="1"/>
</dbReference>
<dbReference type="SUPFAM" id="SSF50729">
    <property type="entry name" value="PH domain-like"/>
    <property type="match status" value="1"/>
</dbReference>
<feature type="domain" description="Exocyst component Exo84 C-terminal" evidence="8">
    <location>
        <begin position="428"/>
        <end position="621"/>
    </location>
</feature>
<dbReference type="GO" id="GO:0000145">
    <property type="term" value="C:exocyst"/>
    <property type="evidence" value="ECO:0007669"/>
    <property type="project" value="InterPro"/>
</dbReference>
<evidence type="ECO:0000256" key="1">
    <source>
        <dbReference type="ARBA" id="ARBA00004398"/>
    </source>
</evidence>
<keyword evidence="6" id="KW-0653">Protein transport</keyword>
<gene>
    <name evidence="9" type="ORF">SCHPADRAFT_816745</name>
</gene>
<dbReference type="GO" id="GO:0006893">
    <property type="term" value="P:Golgi to plasma membrane transport"/>
    <property type="evidence" value="ECO:0007669"/>
    <property type="project" value="TreeGrafter"/>
</dbReference>
<dbReference type="AlphaFoldDB" id="A0A0H2SEK0"/>